<dbReference type="EMBL" id="LR743588">
    <property type="protein sequence ID" value="CAA2614669.1"/>
    <property type="molecule type" value="Genomic_DNA"/>
</dbReference>
<keyword evidence="3" id="KW-1185">Reference proteome</keyword>
<organism evidence="1">
    <name type="scientific">Spirodela intermedia</name>
    <name type="common">Intermediate duckweed</name>
    <dbReference type="NCBI Taxonomy" id="51605"/>
    <lineage>
        <taxon>Eukaryota</taxon>
        <taxon>Viridiplantae</taxon>
        <taxon>Streptophyta</taxon>
        <taxon>Embryophyta</taxon>
        <taxon>Tracheophyta</taxon>
        <taxon>Spermatophyta</taxon>
        <taxon>Magnoliopsida</taxon>
        <taxon>Liliopsida</taxon>
        <taxon>Araceae</taxon>
        <taxon>Lemnoideae</taxon>
        <taxon>Spirodela</taxon>
    </lineage>
</organism>
<name>A0A7I8IAA1_SPIIN</name>
<protein>
    <submittedName>
        <fullName evidence="1">Uncharacterized protein</fullName>
    </submittedName>
</protein>
<sequence>MAMGSLRKSDWKMELIPMEMEMMSTPSSTASSMALSMLELAQPPAEQALYTANLLDGEPPFATPRARP</sequence>
<reference evidence="1" key="1">
    <citation type="submission" date="2019-12" db="EMBL/GenBank/DDBJ databases">
        <authorList>
            <person name="Scholz U."/>
            <person name="Mascher M."/>
            <person name="Fiebig A."/>
        </authorList>
    </citation>
    <scope>NUCLEOTIDE SEQUENCE</scope>
</reference>
<gene>
    <name evidence="1" type="ORF">SI7747_01001048</name>
    <name evidence="2" type="ORF">SI8410_01001164</name>
</gene>
<dbReference type="AlphaFoldDB" id="A0A7I8IAA1"/>
<dbReference type="EMBL" id="LR746264">
    <property type="protein sequence ID" value="CAA7389057.1"/>
    <property type="molecule type" value="Genomic_DNA"/>
</dbReference>
<evidence type="ECO:0000313" key="2">
    <source>
        <dbReference type="EMBL" id="CAA7389057.1"/>
    </source>
</evidence>
<accession>A0A7I8IAA1</accession>
<evidence type="ECO:0000313" key="3">
    <source>
        <dbReference type="Proteomes" id="UP000663760"/>
    </source>
</evidence>
<evidence type="ECO:0000313" key="1">
    <source>
        <dbReference type="EMBL" id="CAA2614669.1"/>
    </source>
</evidence>
<proteinExistence type="predicted"/>
<dbReference type="Proteomes" id="UP000663760">
    <property type="component" value="Chromosome 1"/>
</dbReference>